<keyword evidence="3" id="KW-1185">Reference proteome</keyword>
<dbReference type="EMBL" id="JBANQN010000006">
    <property type="protein sequence ID" value="KAK6786510.1"/>
    <property type="molecule type" value="Genomic_DNA"/>
</dbReference>
<comment type="caution">
    <text evidence="2">The sequence shown here is derived from an EMBL/GenBank/DDBJ whole genome shotgun (WGS) entry which is preliminary data.</text>
</comment>
<sequence length="122" mass="13896">MHAPNQPNKETMTNEEDEAMDEQVVPQMPMGVPLSHMNPPDNNNNERRGIKHDRSTHSNSLLEESIDHRHASKYRKETSIQSSTRSEKDIHHHASLQHTQSIEVCCNTYPNCEGRACLGGRK</sequence>
<evidence type="ECO:0000313" key="2">
    <source>
        <dbReference type="EMBL" id="KAK6786510.1"/>
    </source>
</evidence>
<evidence type="ECO:0000313" key="3">
    <source>
        <dbReference type="Proteomes" id="UP001371456"/>
    </source>
</evidence>
<reference evidence="2 3" key="1">
    <citation type="submission" date="2024-02" db="EMBL/GenBank/DDBJ databases">
        <title>de novo genome assembly of Solanum bulbocastanum strain 11H21.</title>
        <authorList>
            <person name="Hosaka A.J."/>
        </authorList>
    </citation>
    <scope>NUCLEOTIDE SEQUENCE [LARGE SCALE GENOMIC DNA]</scope>
    <source>
        <tissue evidence="2">Young leaves</tissue>
    </source>
</reference>
<feature type="compositionally biased region" description="Polar residues" evidence="1">
    <location>
        <begin position="1"/>
        <end position="11"/>
    </location>
</feature>
<name>A0AAN8TG61_SOLBU</name>
<feature type="compositionally biased region" description="Basic and acidic residues" evidence="1">
    <location>
        <begin position="44"/>
        <end position="56"/>
    </location>
</feature>
<accession>A0AAN8TG61</accession>
<feature type="region of interest" description="Disordered" evidence="1">
    <location>
        <begin position="1"/>
        <end position="100"/>
    </location>
</feature>
<dbReference type="AlphaFoldDB" id="A0AAN8TG61"/>
<organism evidence="2 3">
    <name type="scientific">Solanum bulbocastanum</name>
    <name type="common">Wild potato</name>
    <dbReference type="NCBI Taxonomy" id="147425"/>
    <lineage>
        <taxon>Eukaryota</taxon>
        <taxon>Viridiplantae</taxon>
        <taxon>Streptophyta</taxon>
        <taxon>Embryophyta</taxon>
        <taxon>Tracheophyta</taxon>
        <taxon>Spermatophyta</taxon>
        <taxon>Magnoliopsida</taxon>
        <taxon>eudicotyledons</taxon>
        <taxon>Gunneridae</taxon>
        <taxon>Pentapetalae</taxon>
        <taxon>asterids</taxon>
        <taxon>lamiids</taxon>
        <taxon>Solanales</taxon>
        <taxon>Solanaceae</taxon>
        <taxon>Solanoideae</taxon>
        <taxon>Solaneae</taxon>
        <taxon>Solanum</taxon>
    </lineage>
</organism>
<evidence type="ECO:0000256" key="1">
    <source>
        <dbReference type="SAM" id="MobiDB-lite"/>
    </source>
</evidence>
<feature type="compositionally biased region" description="Basic and acidic residues" evidence="1">
    <location>
        <begin position="65"/>
        <end position="78"/>
    </location>
</feature>
<protein>
    <submittedName>
        <fullName evidence="2">Uncharacterized protein</fullName>
    </submittedName>
</protein>
<proteinExistence type="predicted"/>
<gene>
    <name evidence="2" type="ORF">RDI58_015035</name>
</gene>
<dbReference type="Proteomes" id="UP001371456">
    <property type="component" value="Unassembled WGS sequence"/>
</dbReference>